<dbReference type="EMBL" id="LN681231">
    <property type="protein sequence ID" value="CEK28833.1"/>
    <property type="molecule type" value="Genomic_DNA"/>
</dbReference>
<dbReference type="PATRIC" id="fig|29486.44.peg.3153"/>
<organism evidence="2">
    <name type="scientific">Yersinia ruckeri</name>
    <dbReference type="NCBI Taxonomy" id="29486"/>
    <lineage>
        <taxon>Bacteria</taxon>
        <taxon>Pseudomonadati</taxon>
        <taxon>Pseudomonadota</taxon>
        <taxon>Gammaproteobacteria</taxon>
        <taxon>Enterobacterales</taxon>
        <taxon>Yersiniaceae</taxon>
        <taxon>Yersinia</taxon>
    </lineage>
</organism>
<gene>
    <name evidence="2" type="ORF">CSF007_15555</name>
    <name evidence="3" type="ORF">NCTC10476_02613</name>
</gene>
<feature type="domain" description="SnoaL-like" evidence="1">
    <location>
        <begin position="12"/>
        <end position="112"/>
    </location>
</feature>
<dbReference type="AlphaFoldDB" id="A0A085U3I5"/>
<dbReference type="Gene3D" id="3.10.450.50">
    <property type="match status" value="1"/>
</dbReference>
<dbReference type="eggNOG" id="COG3631">
    <property type="taxonomic scope" value="Bacteria"/>
</dbReference>
<dbReference type="SUPFAM" id="SSF54427">
    <property type="entry name" value="NTF2-like"/>
    <property type="match status" value="1"/>
</dbReference>
<name>A0A085U3I5_YERRU</name>
<proteinExistence type="predicted"/>
<dbReference type="GeneID" id="66880705"/>
<dbReference type="Proteomes" id="UP000255169">
    <property type="component" value="Unassembled WGS sequence"/>
</dbReference>
<evidence type="ECO:0000259" key="1">
    <source>
        <dbReference type="Pfam" id="PF12680"/>
    </source>
</evidence>
<sequence>MSDAEALLARFTQFYTTLDAARLVDLPDVYHRDIHFIDPVGEHQGLSSLEAYFQRLISKLNTCCFTLTDIQHHDQQVSVCWQMAYAHPRLRRGALLRLEGISLLRFTEQRIIYQRDYYDMGAMLYEHIPLIGGVILQLKKRLQA</sequence>
<evidence type="ECO:0000313" key="3">
    <source>
        <dbReference type="EMBL" id="SUQ01264.1"/>
    </source>
</evidence>
<evidence type="ECO:0000313" key="2">
    <source>
        <dbReference type="EMBL" id="CEK28833.1"/>
    </source>
</evidence>
<dbReference type="KEGG" id="yrb:UGYR_07750"/>
<dbReference type="InterPro" id="IPR037401">
    <property type="entry name" value="SnoaL-like"/>
</dbReference>
<dbReference type="STRING" id="29486.UGYR_07750"/>
<dbReference type="EMBL" id="UHJG01000001">
    <property type="protein sequence ID" value="SUQ01264.1"/>
    <property type="molecule type" value="Genomic_DNA"/>
</dbReference>
<accession>A0A085U3I5</accession>
<dbReference type="RefSeq" id="WP_004723330.1">
    <property type="nucleotide sequence ID" value="NZ_CABIHR010000008.1"/>
</dbReference>
<dbReference type="Pfam" id="PF12680">
    <property type="entry name" value="SnoaL_2"/>
    <property type="match status" value="1"/>
</dbReference>
<protein>
    <submittedName>
        <fullName evidence="3">SnoaL-like domain</fullName>
    </submittedName>
    <submittedName>
        <fullName evidence="2">Transcriptional regulator</fullName>
    </submittedName>
</protein>
<reference evidence="2" key="1">
    <citation type="journal article" date="2015" name="Genome Announc.">
        <title>Complete Genome Sequence of Yersinia ruckeri Strain CSF007-82, Etiologic Agent of Red Mouth Disease in Salmonid Fish.</title>
        <authorList>
            <person name="Nelson M.C."/>
            <person name="LaPatra S.E."/>
            <person name="Welch T.J."/>
            <person name="Graf J."/>
        </authorList>
    </citation>
    <scope>NUCLEOTIDE SEQUENCE</scope>
    <source>
        <strain evidence="2">CSF007-82</strain>
    </source>
</reference>
<keyword evidence="4" id="KW-1185">Reference proteome</keyword>
<evidence type="ECO:0000313" key="4">
    <source>
        <dbReference type="Proteomes" id="UP000255169"/>
    </source>
</evidence>
<dbReference type="InterPro" id="IPR032710">
    <property type="entry name" value="NTF2-like_dom_sf"/>
</dbReference>
<reference evidence="3 4" key="2">
    <citation type="submission" date="2018-06" db="EMBL/GenBank/DDBJ databases">
        <authorList>
            <consortium name="Pathogen Informatics"/>
            <person name="Doyle S."/>
        </authorList>
    </citation>
    <scope>NUCLEOTIDE SEQUENCE [LARGE SCALE GENOMIC DNA]</scope>
    <source>
        <strain evidence="3 4">NCTC10476</strain>
    </source>
</reference>